<dbReference type="SUPFAM" id="SSF55729">
    <property type="entry name" value="Acyl-CoA N-acyltransferases (Nat)"/>
    <property type="match status" value="1"/>
</dbReference>
<keyword evidence="2" id="KW-1185">Reference proteome</keyword>
<reference evidence="2" key="1">
    <citation type="journal article" date="2018" name="MSphere">
        <title>Fusobacterium Genomics Using MinION and Illumina Sequencing Enables Genome Completion and Correction.</title>
        <authorList>
            <person name="Todd S.M."/>
            <person name="Settlage R.E."/>
            <person name="Lahmers K.K."/>
            <person name="Slade D.J."/>
        </authorList>
    </citation>
    <scope>NUCLEOTIDE SEQUENCE [LARGE SCALE GENOMIC DNA]</scope>
    <source>
        <strain evidence="2">ATCC 27725</strain>
    </source>
</reference>
<dbReference type="InterPro" id="IPR016181">
    <property type="entry name" value="Acyl_CoA_acyltransferase"/>
</dbReference>
<dbReference type="Proteomes" id="UP000241238">
    <property type="component" value="Chromosome"/>
</dbReference>
<evidence type="ECO:0000313" key="1">
    <source>
        <dbReference type="EMBL" id="AVQ31622.1"/>
    </source>
</evidence>
<proteinExistence type="predicted"/>
<evidence type="ECO:0000313" key="2">
    <source>
        <dbReference type="Proteomes" id="UP000241238"/>
    </source>
</evidence>
<dbReference type="GeneID" id="77468423"/>
<name>A0ABM6U5M6_FUSVA</name>
<dbReference type="Gene3D" id="3.40.630.30">
    <property type="match status" value="1"/>
</dbReference>
<dbReference type="EMBL" id="CP028103">
    <property type="protein sequence ID" value="AVQ31622.1"/>
    <property type="molecule type" value="Genomic_DNA"/>
</dbReference>
<protein>
    <submittedName>
        <fullName evidence="1">GNAT family acetyltransferase</fullName>
    </submittedName>
</protein>
<gene>
    <name evidence="1" type="ORF">C4N18_10505</name>
</gene>
<organism evidence="1 2">
    <name type="scientific">Fusobacterium varium ATCC 27725</name>
    <dbReference type="NCBI Taxonomy" id="469618"/>
    <lineage>
        <taxon>Bacteria</taxon>
        <taxon>Fusobacteriati</taxon>
        <taxon>Fusobacteriota</taxon>
        <taxon>Fusobacteriia</taxon>
        <taxon>Fusobacteriales</taxon>
        <taxon>Fusobacteriaceae</taxon>
        <taxon>Fusobacterium</taxon>
    </lineage>
</organism>
<dbReference type="RefSeq" id="WP_005947938.1">
    <property type="nucleotide sequence ID" value="NZ_CP028103.1"/>
</dbReference>
<accession>A0ABM6U5M6</accession>
<sequence length="182" mass="21201">MEIRYAVDNDLDRVLDLLRTNHVDTISEEEKQNGFVTTNITKEQLCNLMEAEKGITVAEDGDKIVGFALAGSWNFWQPWPLFTYMIEHLKEFELNGETLTVENSYQYGPVCLDKKYRGTGIFEKLFTFSLKSMADRFPYMVTFINQVNPRSYAAHTRKANMIEAGTFDWNNNHYWLMAIQTK</sequence>